<dbReference type="CDD" id="cd00082">
    <property type="entry name" value="HisKA"/>
    <property type="match status" value="1"/>
</dbReference>
<evidence type="ECO:0000256" key="7">
    <source>
        <dbReference type="ARBA" id="ARBA00022840"/>
    </source>
</evidence>
<comment type="catalytic activity">
    <reaction evidence="1">
        <text>ATP + protein L-histidine = ADP + protein N-phospho-L-histidine.</text>
        <dbReference type="EC" id="2.7.13.3"/>
    </reaction>
</comment>
<dbReference type="PANTHER" id="PTHR45339:SF1">
    <property type="entry name" value="HYBRID SIGNAL TRANSDUCTION HISTIDINE KINASE J"/>
    <property type="match status" value="1"/>
</dbReference>
<dbReference type="PRINTS" id="PR00344">
    <property type="entry name" value="BCTRLSENSOR"/>
</dbReference>
<name>X1EN77_9ZZZZ</name>
<keyword evidence="6" id="KW-0418">Kinase</keyword>
<evidence type="ECO:0000256" key="3">
    <source>
        <dbReference type="ARBA" id="ARBA00022553"/>
    </source>
</evidence>
<evidence type="ECO:0000259" key="9">
    <source>
        <dbReference type="PROSITE" id="PS50109"/>
    </source>
</evidence>
<evidence type="ECO:0000256" key="1">
    <source>
        <dbReference type="ARBA" id="ARBA00000085"/>
    </source>
</evidence>
<dbReference type="SUPFAM" id="SSF55874">
    <property type="entry name" value="ATPase domain of HSP90 chaperone/DNA topoisomerase II/histidine kinase"/>
    <property type="match status" value="1"/>
</dbReference>
<dbReference type="Gene3D" id="3.30.565.10">
    <property type="entry name" value="Histidine kinase-like ATPase, C-terminal domain"/>
    <property type="match status" value="1"/>
</dbReference>
<protein>
    <recommendedName>
        <fullName evidence="2">histidine kinase</fullName>
        <ecNumber evidence="2">2.7.13.3</ecNumber>
    </recommendedName>
</protein>
<gene>
    <name evidence="11" type="ORF">S03H2_17816</name>
</gene>
<dbReference type="CDD" id="cd16922">
    <property type="entry name" value="HATPase_EvgS-ArcB-TorS-like"/>
    <property type="match status" value="1"/>
</dbReference>
<dbReference type="PANTHER" id="PTHR45339">
    <property type="entry name" value="HYBRID SIGNAL TRANSDUCTION HISTIDINE KINASE J"/>
    <property type="match status" value="1"/>
</dbReference>
<dbReference type="FunFam" id="3.30.565.10:FF:000010">
    <property type="entry name" value="Sensor histidine kinase RcsC"/>
    <property type="match status" value="1"/>
</dbReference>
<dbReference type="InterPro" id="IPR001789">
    <property type="entry name" value="Sig_transdc_resp-reg_receiver"/>
</dbReference>
<evidence type="ECO:0000313" key="11">
    <source>
        <dbReference type="EMBL" id="GAH33997.1"/>
    </source>
</evidence>
<keyword evidence="5" id="KW-0547">Nucleotide-binding</keyword>
<dbReference type="AlphaFoldDB" id="X1EN77"/>
<dbReference type="InterPro" id="IPR005467">
    <property type="entry name" value="His_kinase_dom"/>
</dbReference>
<comment type="caution">
    <text evidence="11">The sequence shown here is derived from an EMBL/GenBank/DDBJ whole genome shotgun (WGS) entry which is preliminary data.</text>
</comment>
<dbReference type="PROSITE" id="PS50109">
    <property type="entry name" value="HIS_KIN"/>
    <property type="match status" value="1"/>
</dbReference>
<dbReference type="SMART" id="SM00387">
    <property type="entry name" value="HATPase_c"/>
    <property type="match status" value="1"/>
</dbReference>
<evidence type="ECO:0000256" key="5">
    <source>
        <dbReference type="ARBA" id="ARBA00022741"/>
    </source>
</evidence>
<dbReference type="EC" id="2.7.13.3" evidence="2"/>
<dbReference type="Pfam" id="PF02518">
    <property type="entry name" value="HATPase_c"/>
    <property type="match status" value="1"/>
</dbReference>
<evidence type="ECO:0000256" key="4">
    <source>
        <dbReference type="ARBA" id="ARBA00022679"/>
    </source>
</evidence>
<keyword evidence="7" id="KW-0067">ATP-binding</keyword>
<evidence type="ECO:0000256" key="6">
    <source>
        <dbReference type="ARBA" id="ARBA00022777"/>
    </source>
</evidence>
<keyword evidence="4" id="KW-0808">Transferase</keyword>
<evidence type="ECO:0000259" key="10">
    <source>
        <dbReference type="PROSITE" id="PS50110"/>
    </source>
</evidence>
<dbReference type="PROSITE" id="PS50110">
    <property type="entry name" value="RESPONSE_REGULATORY"/>
    <property type="match status" value="1"/>
</dbReference>
<reference evidence="11" key="1">
    <citation type="journal article" date="2014" name="Front. Microbiol.">
        <title>High frequency of phylogenetically diverse reductive dehalogenase-homologous genes in deep subseafloor sedimentary metagenomes.</title>
        <authorList>
            <person name="Kawai M."/>
            <person name="Futagami T."/>
            <person name="Toyoda A."/>
            <person name="Takaki Y."/>
            <person name="Nishi S."/>
            <person name="Hori S."/>
            <person name="Arai W."/>
            <person name="Tsubouchi T."/>
            <person name="Morono Y."/>
            <person name="Uchiyama I."/>
            <person name="Ito T."/>
            <person name="Fujiyama A."/>
            <person name="Inagaki F."/>
            <person name="Takami H."/>
        </authorList>
    </citation>
    <scope>NUCLEOTIDE SEQUENCE</scope>
    <source>
        <strain evidence="11">Expedition CK06-06</strain>
    </source>
</reference>
<dbReference type="InterPro" id="IPR003594">
    <property type="entry name" value="HATPase_dom"/>
</dbReference>
<dbReference type="GO" id="GO:0005524">
    <property type="term" value="F:ATP binding"/>
    <property type="evidence" value="ECO:0007669"/>
    <property type="project" value="UniProtKB-KW"/>
</dbReference>
<dbReference type="SMART" id="SM00388">
    <property type="entry name" value="HisKA"/>
    <property type="match status" value="1"/>
</dbReference>
<evidence type="ECO:0000256" key="2">
    <source>
        <dbReference type="ARBA" id="ARBA00012438"/>
    </source>
</evidence>
<dbReference type="InterPro" id="IPR036890">
    <property type="entry name" value="HATPase_C_sf"/>
</dbReference>
<accession>X1EN77</accession>
<keyword evidence="3" id="KW-0597">Phosphoprotein</keyword>
<dbReference type="EMBL" id="BARU01009211">
    <property type="protein sequence ID" value="GAH33997.1"/>
    <property type="molecule type" value="Genomic_DNA"/>
</dbReference>
<dbReference type="InterPro" id="IPR004358">
    <property type="entry name" value="Sig_transdc_His_kin-like_C"/>
</dbReference>
<dbReference type="Gene3D" id="1.10.287.130">
    <property type="match status" value="1"/>
</dbReference>
<feature type="domain" description="Response regulatory" evidence="10">
    <location>
        <begin position="263"/>
        <end position="292"/>
    </location>
</feature>
<dbReference type="GO" id="GO:0000155">
    <property type="term" value="F:phosphorelay sensor kinase activity"/>
    <property type="evidence" value="ECO:0007669"/>
    <property type="project" value="InterPro"/>
</dbReference>
<dbReference type="SUPFAM" id="SSF47384">
    <property type="entry name" value="Homodimeric domain of signal transducing histidine kinase"/>
    <property type="match status" value="1"/>
</dbReference>
<feature type="non-terminal residue" evidence="11">
    <location>
        <position position="292"/>
    </location>
</feature>
<keyword evidence="8" id="KW-0902">Two-component regulatory system</keyword>
<dbReference type="InterPro" id="IPR003661">
    <property type="entry name" value="HisK_dim/P_dom"/>
</dbReference>
<feature type="domain" description="Histidine kinase" evidence="9">
    <location>
        <begin position="21"/>
        <end position="242"/>
    </location>
</feature>
<proteinExistence type="predicted"/>
<dbReference type="FunFam" id="1.10.287.130:FF:000002">
    <property type="entry name" value="Two-component osmosensing histidine kinase"/>
    <property type="match status" value="1"/>
</dbReference>
<dbReference type="InterPro" id="IPR036097">
    <property type="entry name" value="HisK_dim/P_sf"/>
</dbReference>
<dbReference type="Pfam" id="PF00512">
    <property type="entry name" value="HisKA"/>
    <property type="match status" value="1"/>
</dbReference>
<sequence>MYRAKLAAEAASQTKSEFLANMSHEIRTPLNAIIGLVELMLTSDLPPDQREDLDVVKSSAYSLLSIINNILDFSKIEAGRLEFEKTLLSFRHFMDESMKIMGMKSHEKGIELAYRVAPEIPNRILGDPVRLRQVLLNLVDNAIKFTDKGEVIVSAAVQSQTDYEVVLHISVVDTGIGIPKDKQRSIFWAYNQGDPATLRQYGGTGLGLAVSAQLVDLMGGNIKLKSQPTGGSRFSFTACFTRQQGGGPHDDQMVAHPKLAGLNVLVVDDNDSSRKIIKEIIERLKIGVVPAS</sequence>
<organism evidence="11">
    <name type="scientific">marine sediment metagenome</name>
    <dbReference type="NCBI Taxonomy" id="412755"/>
    <lineage>
        <taxon>unclassified sequences</taxon>
        <taxon>metagenomes</taxon>
        <taxon>ecological metagenomes</taxon>
    </lineage>
</organism>
<evidence type="ECO:0000256" key="8">
    <source>
        <dbReference type="ARBA" id="ARBA00023012"/>
    </source>
</evidence>